<dbReference type="InterPro" id="IPR059080">
    <property type="entry name" value="WHD_PTC1"/>
</dbReference>
<evidence type="ECO:0000259" key="3">
    <source>
        <dbReference type="Pfam" id="PF25874"/>
    </source>
</evidence>
<dbReference type="PANTHER" id="PTHR46740:SF2">
    <property type="entry name" value="PROTEIN DYAD"/>
    <property type="match status" value="1"/>
</dbReference>
<dbReference type="GO" id="GO:0007131">
    <property type="term" value="P:reciprocal meiotic recombination"/>
    <property type="evidence" value="ECO:0007669"/>
    <property type="project" value="InterPro"/>
</dbReference>
<sequence length="633" mass="71960">MFRTVHSKELGEAPMFHTDSEIMEEIPCIFFSDAAAEDMESSYLKRQEQREVHVEEGRRNKSPCLDKHVLLSPPTSESICTLRTLEHFKVGRFHEIDHSNLSPIFPFQLKSVHIVMVSGIGEHLVSLKYPSLHSLRAHFSDPNFGKPNGKKIPALDEMYMMGLDFAAKALKRSIPTEEFSQKRNSWSFWVSSPSRENIRGYENPPALTDAANHNLVSKQGSCWSQLKISGMMQWGQRRHVRFLGRHEDQKVESFLELCKEKGVSVEHREGTGEKGGQKGEEETEETKVGSFGVMRMTRQCKRTNQNMSSSSSDKKSKKARNDSKKKQLVVYSKNKRKVSINRWSAERYNMAEKNILKVMKAKGAVYGNPILRPDLRSEARKHIGDTGLLDHLLKHMAGKVAPGGVERFRRRYNAEGAMEYWLESADLVDIRKEAGIQDPYWTPPPGWKLGDVISQDYVTSREFKEIKEEILKLKQNMRELVLKKGEEALAIVNTPSSCLSSLNYEDHGSLIPKQEIYDELLNKKAKIDKQLKEISETLMVIEEQLGLLKQTIVEEPTMFETNFDDLIVVPTPSLASSSTTSAPKLVSKPQTQDLPLLTPNLPFPIKPLAERRPVSTTTLTHITGPFSPVFLYH</sequence>
<dbReference type="Pfam" id="PF25874">
    <property type="entry name" value="WHD_plant_repro"/>
    <property type="match status" value="1"/>
</dbReference>
<feature type="compositionally biased region" description="Basic and acidic residues" evidence="2">
    <location>
        <begin position="265"/>
        <end position="280"/>
    </location>
</feature>
<feature type="coiled-coil region" evidence="1">
    <location>
        <begin position="517"/>
        <end position="544"/>
    </location>
</feature>
<name>A0AAN9KAC6_CANGL</name>
<proteinExistence type="predicted"/>
<dbReference type="GO" id="GO:0051177">
    <property type="term" value="P:meiotic sister chromatid cohesion"/>
    <property type="evidence" value="ECO:0007669"/>
    <property type="project" value="InterPro"/>
</dbReference>
<dbReference type="InterPro" id="IPR044221">
    <property type="entry name" value="DYAD/AMEIOTIC1"/>
</dbReference>
<keyword evidence="5" id="KW-1185">Reference proteome</keyword>
<evidence type="ECO:0000313" key="4">
    <source>
        <dbReference type="EMBL" id="KAK7313842.1"/>
    </source>
</evidence>
<dbReference type="Proteomes" id="UP001367508">
    <property type="component" value="Unassembled WGS sequence"/>
</dbReference>
<keyword evidence="1" id="KW-0175">Coiled coil</keyword>
<evidence type="ECO:0000256" key="2">
    <source>
        <dbReference type="SAM" id="MobiDB-lite"/>
    </source>
</evidence>
<dbReference type="PANTHER" id="PTHR46740">
    <property type="entry name" value="PROTEIN DYAD"/>
    <property type="match status" value="1"/>
</dbReference>
<protein>
    <recommendedName>
        <fullName evidence="3">PTC1-like winged helix-turn-helix domain-containing protein</fullName>
    </recommendedName>
</protein>
<feature type="domain" description="PTC1-like winged helix-turn-helix" evidence="3">
    <location>
        <begin position="342"/>
        <end position="424"/>
    </location>
</feature>
<comment type="caution">
    <text evidence="4">The sequence shown here is derived from an EMBL/GenBank/DDBJ whole genome shotgun (WGS) entry which is preliminary data.</text>
</comment>
<dbReference type="EMBL" id="JAYMYQ010000009">
    <property type="protein sequence ID" value="KAK7313842.1"/>
    <property type="molecule type" value="Genomic_DNA"/>
</dbReference>
<accession>A0AAN9KAC6</accession>
<organism evidence="4 5">
    <name type="scientific">Canavalia gladiata</name>
    <name type="common">Sword bean</name>
    <name type="synonym">Dolichos gladiatus</name>
    <dbReference type="NCBI Taxonomy" id="3824"/>
    <lineage>
        <taxon>Eukaryota</taxon>
        <taxon>Viridiplantae</taxon>
        <taxon>Streptophyta</taxon>
        <taxon>Embryophyta</taxon>
        <taxon>Tracheophyta</taxon>
        <taxon>Spermatophyta</taxon>
        <taxon>Magnoliopsida</taxon>
        <taxon>eudicotyledons</taxon>
        <taxon>Gunneridae</taxon>
        <taxon>Pentapetalae</taxon>
        <taxon>rosids</taxon>
        <taxon>fabids</taxon>
        <taxon>Fabales</taxon>
        <taxon>Fabaceae</taxon>
        <taxon>Papilionoideae</taxon>
        <taxon>50 kb inversion clade</taxon>
        <taxon>NPAAA clade</taxon>
        <taxon>indigoferoid/millettioid clade</taxon>
        <taxon>Phaseoleae</taxon>
        <taxon>Canavalia</taxon>
    </lineage>
</organism>
<feature type="region of interest" description="Disordered" evidence="2">
    <location>
        <begin position="265"/>
        <end position="328"/>
    </location>
</feature>
<evidence type="ECO:0000256" key="1">
    <source>
        <dbReference type="SAM" id="Coils"/>
    </source>
</evidence>
<reference evidence="4 5" key="1">
    <citation type="submission" date="2024-01" db="EMBL/GenBank/DDBJ databases">
        <title>The genomes of 5 underutilized Papilionoideae crops provide insights into root nodulation and disease resistanc.</title>
        <authorList>
            <person name="Jiang F."/>
        </authorList>
    </citation>
    <scope>NUCLEOTIDE SEQUENCE [LARGE SCALE GENOMIC DNA]</scope>
    <source>
        <strain evidence="4">LVBAO_FW01</strain>
        <tissue evidence="4">Leaves</tissue>
    </source>
</reference>
<evidence type="ECO:0000313" key="5">
    <source>
        <dbReference type="Proteomes" id="UP001367508"/>
    </source>
</evidence>
<gene>
    <name evidence="4" type="ORF">VNO77_39044</name>
</gene>
<dbReference type="AlphaFoldDB" id="A0AAN9KAC6"/>